<sequence length="124" mass="13464">MNAEKGLSFVPDACTLPTAEQLLREAEFRSLFGSAVREIQRSSATSLTLVLDGDPPTEETARDLAAREGQCCSFFTFTFRHRRDARASTQDLLEMAITVPDGRAAVLDGVQQLAARSMGRDGAV</sequence>
<dbReference type="RefSeq" id="WP_162448549.1">
    <property type="nucleotide sequence ID" value="NZ_WLZY01000001.1"/>
</dbReference>
<protein>
    <submittedName>
        <fullName evidence="1">Uncharacterized protein</fullName>
    </submittedName>
</protein>
<reference evidence="1 2" key="1">
    <citation type="submission" date="2019-11" db="EMBL/GenBank/DDBJ databases">
        <authorList>
            <person name="Li X.-J."/>
            <person name="Feng X.-M."/>
        </authorList>
    </citation>
    <scope>NUCLEOTIDE SEQUENCE [LARGE SCALE GENOMIC DNA]</scope>
    <source>
        <strain evidence="1 2">XMNu-373</strain>
    </source>
</reference>
<dbReference type="Proteomes" id="UP000460435">
    <property type="component" value="Unassembled WGS sequence"/>
</dbReference>
<evidence type="ECO:0000313" key="1">
    <source>
        <dbReference type="EMBL" id="NDL55885.1"/>
    </source>
</evidence>
<organism evidence="1 2">
    <name type="scientific">Phytoactinopolyspora mesophila</name>
    <dbReference type="NCBI Taxonomy" id="2650750"/>
    <lineage>
        <taxon>Bacteria</taxon>
        <taxon>Bacillati</taxon>
        <taxon>Actinomycetota</taxon>
        <taxon>Actinomycetes</taxon>
        <taxon>Jiangellales</taxon>
        <taxon>Jiangellaceae</taxon>
        <taxon>Phytoactinopolyspora</taxon>
    </lineage>
</organism>
<comment type="caution">
    <text evidence="1">The sequence shown here is derived from an EMBL/GenBank/DDBJ whole genome shotgun (WGS) entry which is preliminary data.</text>
</comment>
<accession>A0A7K3LY00</accession>
<evidence type="ECO:0000313" key="2">
    <source>
        <dbReference type="Proteomes" id="UP000460435"/>
    </source>
</evidence>
<keyword evidence="2" id="KW-1185">Reference proteome</keyword>
<dbReference type="EMBL" id="WLZY01000001">
    <property type="protein sequence ID" value="NDL55885.1"/>
    <property type="molecule type" value="Genomic_DNA"/>
</dbReference>
<proteinExistence type="predicted"/>
<name>A0A7K3LY00_9ACTN</name>
<gene>
    <name evidence="1" type="ORF">F7O44_02245</name>
</gene>
<dbReference type="AlphaFoldDB" id="A0A7K3LY00"/>